<dbReference type="Proteomes" id="UP000597762">
    <property type="component" value="Unassembled WGS sequence"/>
</dbReference>
<feature type="transmembrane region" description="Helical" evidence="1">
    <location>
        <begin position="31"/>
        <end position="53"/>
    </location>
</feature>
<comment type="caution">
    <text evidence="2">The sequence shown here is derived from an EMBL/GenBank/DDBJ whole genome shotgun (WGS) entry which is preliminary data.</text>
</comment>
<keyword evidence="1" id="KW-0812">Transmembrane</keyword>
<feature type="transmembrane region" description="Helical" evidence="1">
    <location>
        <begin position="150"/>
        <end position="169"/>
    </location>
</feature>
<accession>A0A812CS56</accession>
<evidence type="ECO:0000313" key="3">
    <source>
        <dbReference type="Proteomes" id="UP000597762"/>
    </source>
</evidence>
<feature type="transmembrane region" description="Helical" evidence="1">
    <location>
        <begin position="119"/>
        <end position="138"/>
    </location>
</feature>
<keyword evidence="3" id="KW-1185">Reference proteome</keyword>
<keyword evidence="1" id="KW-0472">Membrane</keyword>
<reference evidence="2" key="1">
    <citation type="submission" date="2021-01" db="EMBL/GenBank/DDBJ databases">
        <authorList>
            <person name="Li R."/>
            <person name="Bekaert M."/>
        </authorList>
    </citation>
    <scope>NUCLEOTIDE SEQUENCE</scope>
    <source>
        <strain evidence="2">Farmed</strain>
    </source>
</reference>
<keyword evidence="1" id="KW-1133">Transmembrane helix</keyword>
<feature type="transmembrane region" description="Helical" evidence="1">
    <location>
        <begin position="90"/>
        <end position="107"/>
    </location>
</feature>
<sequence>MPENVPDMMFMIAESVENNANHRLSLRAISAFLGASFFTLFCPILSLHLSFLVSSFPCFPLSFSSPLFFALLFTPLLCPPLHPSSLPSSSPLFFALLFTSFLCPPLHHSSLPSSSPLSFALLFTSFSTSPLNIFFLAFTSSALPSFPHCFLFSLFFSHLLFLLTFYPSFTSPFLLLLKSLSSTSLNGLNFLLLIHFKFSTFLI</sequence>
<gene>
    <name evidence="2" type="ORF">SPHA_42443</name>
</gene>
<feature type="transmembrane region" description="Helical" evidence="1">
    <location>
        <begin position="59"/>
        <end position="78"/>
    </location>
</feature>
<dbReference type="EMBL" id="CAHIKZ030002080">
    <property type="protein sequence ID" value="CAE1280666.1"/>
    <property type="molecule type" value="Genomic_DNA"/>
</dbReference>
<proteinExistence type="predicted"/>
<evidence type="ECO:0000256" key="1">
    <source>
        <dbReference type="SAM" id="Phobius"/>
    </source>
</evidence>
<organism evidence="2 3">
    <name type="scientific">Acanthosepion pharaonis</name>
    <name type="common">Pharaoh cuttlefish</name>
    <name type="synonym">Sepia pharaonis</name>
    <dbReference type="NCBI Taxonomy" id="158019"/>
    <lineage>
        <taxon>Eukaryota</taxon>
        <taxon>Metazoa</taxon>
        <taxon>Spiralia</taxon>
        <taxon>Lophotrochozoa</taxon>
        <taxon>Mollusca</taxon>
        <taxon>Cephalopoda</taxon>
        <taxon>Coleoidea</taxon>
        <taxon>Decapodiformes</taxon>
        <taxon>Sepiida</taxon>
        <taxon>Sepiina</taxon>
        <taxon>Sepiidae</taxon>
        <taxon>Acanthosepion</taxon>
    </lineage>
</organism>
<name>A0A812CS56_ACAPH</name>
<dbReference type="AlphaFoldDB" id="A0A812CS56"/>
<evidence type="ECO:0000313" key="2">
    <source>
        <dbReference type="EMBL" id="CAE1280666.1"/>
    </source>
</evidence>
<protein>
    <submittedName>
        <fullName evidence="2">Uncharacterized protein</fullName>
    </submittedName>
</protein>